<dbReference type="Gene3D" id="1.10.10.160">
    <property type="match status" value="1"/>
</dbReference>
<evidence type="ECO:0000256" key="13">
    <source>
        <dbReference type="ARBA" id="ARBA00034808"/>
    </source>
</evidence>
<evidence type="ECO:0000256" key="10">
    <source>
        <dbReference type="ARBA" id="ARBA00023204"/>
    </source>
</evidence>
<keyword evidence="6 15" id="KW-0347">Helicase</keyword>
<evidence type="ECO:0000313" key="19">
    <source>
        <dbReference type="Proteomes" id="UP000546257"/>
    </source>
</evidence>
<keyword evidence="10" id="KW-0234">DNA repair</keyword>
<evidence type="ECO:0000256" key="6">
    <source>
        <dbReference type="ARBA" id="ARBA00022806"/>
    </source>
</evidence>
<protein>
    <recommendedName>
        <fullName evidence="13">DNA 3'-5' helicase</fullName>
        <ecNumber evidence="13">5.6.2.4</ecNumber>
    </recommendedName>
</protein>
<dbReference type="GO" id="GO:0005524">
    <property type="term" value="F:ATP binding"/>
    <property type="evidence" value="ECO:0007669"/>
    <property type="project" value="UniProtKB-UniRule"/>
</dbReference>
<evidence type="ECO:0000256" key="3">
    <source>
        <dbReference type="ARBA" id="ARBA00022741"/>
    </source>
</evidence>
<dbReference type="InterPro" id="IPR011335">
    <property type="entry name" value="Restrct_endonuc-II-like"/>
</dbReference>
<comment type="caution">
    <text evidence="18">The sequence shown here is derived from an EMBL/GenBank/DDBJ whole genome shotgun (WGS) entry which is preliminary data.</text>
</comment>
<comment type="similarity">
    <text evidence="1">Belongs to the helicase family. UvrD subfamily.</text>
</comment>
<dbReference type="GO" id="GO:0004527">
    <property type="term" value="F:exonuclease activity"/>
    <property type="evidence" value="ECO:0007669"/>
    <property type="project" value="UniProtKB-KW"/>
</dbReference>
<accession>A0A7J9SLT6</accession>
<dbReference type="Gene3D" id="3.90.320.10">
    <property type="match status" value="1"/>
</dbReference>
<evidence type="ECO:0000256" key="2">
    <source>
        <dbReference type="ARBA" id="ARBA00022722"/>
    </source>
</evidence>
<dbReference type="GO" id="GO:0000725">
    <property type="term" value="P:recombinational repair"/>
    <property type="evidence" value="ECO:0007669"/>
    <property type="project" value="TreeGrafter"/>
</dbReference>
<keyword evidence="11" id="KW-0413">Isomerase</keyword>
<keyword evidence="2" id="KW-0540">Nuclease</keyword>
<evidence type="ECO:0000256" key="1">
    <source>
        <dbReference type="ARBA" id="ARBA00009922"/>
    </source>
</evidence>
<feature type="binding site" evidence="15">
    <location>
        <begin position="25"/>
        <end position="32"/>
    </location>
    <ligand>
        <name>ATP</name>
        <dbReference type="ChEBI" id="CHEBI:30616"/>
    </ligand>
</feature>
<feature type="domain" description="UvrD-like helicase ATP-binding" evidence="16">
    <location>
        <begin position="4"/>
        <end position="395"/>
    </location>
</feature>
<keyword evidence="19" id="KW-1185">Reference proteome</keyword>
<dbReference type="InterPro" id="IPR027417">
    <property type="entry name" value="P-loop_NTPase"/>
</dbReference>
<evidence type="ECO:0000256" key="14">
    <source>
        <dbReference type="ARBA" id="ARBA00048988"/>
    </source>
</evidence>
<dbReference type="InterPro" id="IPR014016">
    <property type="entry name" value="UvrD-like_ATP-bd"/>
</dbReference>
<dbReference type="EC" id="5.6.2.4" evidence="13"/>
<dbReference type="PANTHER" id="PTHR11070:SF2">
    <property type="entry name" value="ATP-DEPENDENT DNA HELICASE SRS2"/>
    <property type="match status" value="1"/>
</dbReference>
<dbReference type="Gene3D" id="1.10.486.10">
    <property type="entry name" value="PCRA, domain 4"/>
    <property type="match status" value="1"/>
</dbReference>
<dbReference type="CDD" id="cd17932">
    <property type="entry name" value="DEXQc_UvrD"/>
    <property type="match status" value="1"/>
</dbReference>
<evidence type="ECO:0000259" key="16">
    <source>
        <dbReference type="PROSITE" id="PS51198"/>
    </source>
</evidence>
<sequence length="962" mass="108915">MTDFEPNDKQQELIDATSGIHVVDAGAGTGKTFTITRRYANLLQQDETEPDDILLITFTNNAAAEMKERVVANCDYSMSALRDAPINTFHGHCHELLLRDGFSAPTHLGVDDRITSSTRLLENEVVEEDRFREFISQFADEHPEHHDFLRVLRENTSLLEVIRELAAKGIFPTSDGWYRNGESYLDGDFEAFEELFETANEPNEGANGPTQSDLRDDLSGFERDRCFLPDAPAESELRDNYPSIDHEWADRAFDEERDALKAFVHDIYFEYIEFALRQNYLNFSFLQMFAFVLLCEDHALRESVQFDHVMVDEFQDTSEIQFKLALLLAGTDNLCVVGDWKQSIYGFQYASVDNIRQFEERLGNYKRELNSDSERVAFPVDDVTGIKLEKNYRSTQSILNFSRHSLGLPATSNEEVDLDIEDDITPLTATTDHDNSNIEAFTSDDECEAILTRVQEIVGNREYAVEGEDGELRPPSHEDIAVLTRTRRFGRELQSHAREYNIPVAYEGGVELFGTEQAILLLAWLRLLEDRHSKRGWAVVLEEAGYTLDEVKTILENESYPSNMLSFRERLASAETVGGIARLVFDRYGFEDAYADALVAVLQGTFDSTTHNRGAIVRFMEQSLEADATHDVDDNPGGDSITVQTIHAAKGLEHPIVILANINQYSFPPSGGGADRIRYEDPVGLRQTKHYADAHGRPHIYDNWRYRILSKCLNRDYDEERRLMYVAITRAESHVLFSAGSSPSPLFENLPLEPETVEPDVEAAGTTRTEQSRLQVSVPVPDIPAGQSPHSLMDDRVFSDVDEGRGIEFGNQVHDFAEQYAEGAVVEPSNKDERHVAEFLDSLDGELRAEENAYLPVTVGEQQVTISGIIDLLHVTAERVDIVDYKTDLGRHAESEYRKQLSVYYHVVRAAFPDSRVTTALFYTADGDRIEIDPLSKDEIVDLIDRDYAEAQPDGEEEPIIR</sequence>
<dbReference type="Proteomes" id="UP000546257">
    <property type="component" value="Unassembled WGS sequence"/>
</dbReference>
<evidence type="ECO:0000256" key="15">
    <source>
        <dbReference type="PROSITE-ProRule" id="PRU00560"/>
    </source>
</evidence>
<keyword evidence="7" id="KW-0269">Exonuclease</keyword>
<dbReference type="GO" id="GO:0003677">
    <property type="term" value="F:DNA binding"/>
    <property type="evidence" value="ECO:0007669"/>
    <property type="project" value="UniProtKB-KW"/>
</dbReference>
<evidence type="ECO:0000256" key="9">
    <source>
        <dbReference type="ARBA" id="ARBA00023125"/>
    </source>
</evidence>
<keyword evidence="9" id="KW-0238">DNA-binding</keyword>
<dbReference type="PROSITE" id="PS51198">
    <property type="entry name" value="UVRD_HELICASE_ATP_BIND"/>
    <property type="match status" value="1"/>
</dbReference>
<evidence type="ECO:0000256" key="7">
    <source>
        <dbReference type="ARBA" id="ARBA00022839"/>
    </source>
</evidence>
<dbReference type="GO" id="GO:0043138">
    <property type="term" value="F:3'-5' DNA helicase activity"/>
    <property type="evidence" value="ECO:0007669"/>
    <property type="project" value="UniProtKB-EC"/>
</dbReference>
<evidence type="ECO:0000256" key="11">
    <source>
        <dbReference type="ARBA" id="ARBA00023235"/>
    </source>
</evidence>
<dbReference type="SUPFAM" id="SSF52980">
    <property type="entry name" value="Restriction endonuclease-like"/>
    <property type="match status" value="1"/>
</dbReference>
<evidence type="ECO:0000256" key="12">
    <source>
        <dbReference type="ARBA" id="ARBA00034617"/>
    </source>
</evidence>
<comment type="catalytic activity">
    <reaction evidence="12">
        <text>Couples ATP hydrolysis with the unwinding of duplex DNA by translocating in the 3'-5' direction.</text>
        <dbReference type="EC" id="5.6.2.4"/>
    </reaction>
</comment>
<dbReference type="InterPro" id="IPR013986">
    <property type="entry name" value="DExx_box_DNA_helicase_dom_sf"/>
</dbReference>
<dbReference type="Pfam" id="PF12705">
    <property type="entry name" value="PDDEXK_1"/>
    <property type="match status" value="1"/>
</dbReference>
<reference evidence="18 19" key="1">
    <citation type="submission" date="2020-08" db="EMBL/GenBank/DDBJ databases">
        <authorList>
            <person name="Seo M.-J."/>
        </authorList>
    </citation>
    <scope>NUCLEOTIDE SEQUENCE [LARGE SCALE GENOMIC DNA]</scope>
    <source>
        <strain evidence="18 19">MBLA0160</strain>
    </source>
</reference>
<dbReference type="InterPro" id="IPR011604">
    <property type="entry name" value="PDDEXK-like_dom_sf"/>
</dbReference>
<keyword evidence="3 15" id="KW-0547">Nucleotide-binding</keyword>
<evidence type="ECO:0000256" key="4">
    <source>
        <dbReference type="ARBA" id="ARBA00022763"/>
    </source>
</evidence>
<dbReference type="Pfam" id="PF13361">
    <property type="entry name" value="UvrD_C"/>
    <property type="match status" value="2"/>
</dbReference>
<keyword evidence="8 15" id="KW-0067">ATP-binding</keyword>
<dbReference type="InterPro" id="IPR038726">
    <property type="entry name" value="PDDEXK_AddAB-type"/>
</dbReference>
<dbReference type="InterPro" id="IPR000212">
    <property type="entry name" value="DNA_helicase_UvrD/REP"/>
</dbReference>
<evidence type="ECO:0000256" key="8">
    <source>
        <dbReference type="ARBA" id="ARBA00022840"/>
    </source>
</evidence>
<evidence type="ECO:0000256" key="5">
    <source>
        <dbReference type="ARBA" id="ARBA00022801"/>
    </source>
</evidence>
<proteinExistence type="inferred from homology"/>
<keyword evidence="5 15" id="KW-0378">Hydrolase</keyword>
<dbReference type="AlphaFoldDB" id="A0A7J9SLT6"/>
<dbReference type="PROSITE" id="PS51217">
    <property type="entry name" value="UVRD_HELICASE_CTER"/>
    <property type="match status" value="1"/>
</dbReference>
<dbReference type="InterPro" id="IPR014017">
    <property type="entry name" value="DNA_helicase_UvrD-like_C"/>
</dbReference>
<dbReference type="EMBL" id="JACKXD010000008">
    <property type="protein sequence ID" value="MBB6647924.1"/>
    <property type="molecule type" value="Genomic_DNA"/>
</dbReference>
<organism evidence="18 19">
    <name type="scientific">Halobellus ruber</name>
    <dbReference type="NCBI Taxonomy" id="2761102"/>
    <lineage>
        <taxon>Archaea</taxon>
        <taxon>Methanobacteriati</taxon>
        <taxon>Methanobacteriota</taxon>
        <taxon>Stenosarchaea group</taxon>
        <taxon>Halobacteria</taxon>
        <taxon>Halobacteriales</taxon>
        <taxon>Haloferacaceae</taxon>
        <taxon>Halobellus</taxon>
    </lineage>
</organism>
<dbReference type="PANTHER" id="PTHR11070">
    <property type="entry name" value="UVRD / RECB / PCRA DNA HELICASE FAMILY MEMBER"/>
    <property type="match status" value="1"/>
</dbReference>
<gene>
    <name evidence="18" type="ORF">H5V44_16815</name>
</gene>
<evidence type="ECO:0000313" key="18">
    <source>
        <dbReference type="EMBL" id="MBB6647924.1"/>
    </source>
</evidence>
<dbReference type="RefSeq" id="WP_185194296.1">
    <property type="nucleotide sequence ID" value="NZ_JACKXD010000008.1"/>
</dbReference>
<comment type="catalytic activity">
    <reaction evidence="14">
        <text>ATP + H2O = ADP + phosphate + H(+)</text>
        <dbReference type="Rhea" id="RHEA:13065"/>
        <dbReference type="ChEBI" id="CHEBI:15377"/>
        <dbReference type="ChEBI" id="CHEBI:15378"/>
        <dbReference type="ChEBI" id="CHEBI:30616"/>
        <dbReference type="ChEBI" id="CHEBI:43474"/>
        <dbReference type="ChEBI" id="CHEBI:456216"/>
        <dbReference type="EC" id="5.6.2.4"/>
    </reaction>
</comment>
<dbReference type="Pfam" id="PF00580">
    <property type="entry name" value="UvrD-helicase"/>
    <property type="match status" value="1"/>
</dbReference>
<dbReference type="Gene3D" id="3.40.50.300">
    <property type="entry name" value="P-loop containing nucleotide triphosphate hydrolases"/>
    <property type="match status" value="4"/>
</dbReference>
<feature type="domain" description="UvrD-like helicase C-terminal" evidence="17">
    <location>
        <begin position="396"/>
        <end position="651"/>
    </location>
</feature>
<name>A0A7J9SLT6_9EURY</name>
<dbReference type="SUPFAM" id="SSF52540">
    <property type="entry name" value="P-loop containing nucleoside triphosphate hydrolases"/>
    <property type="match status" value="1"/>
</dbReference>
<keyword evidence="4" id="KW-0227">DNA damage</keyword>
<evidence type="ECO:0000259" key="17">
    <source>
        <dbReference type="PROSITE" id="PS51217"/>
    </source>
</evidence>